<feature type="domain" description="ATP-grasp" evidence="5">
    <location>
        <begin position="121"/>
        <end position="321"/>
    </location>
</feature>
<dbReference type="GO" id="GO:0016874">
    <property type="term" value="F:ligase activity"/>
    <property type="evidence" value="ECO:0007669"/>
    <property type="project" value="UniProtKB-KW"/>
</dbReference>
<evidence type="ECO:0000313" key="6">
    <source>
        <dbReference type="EMBL" id="CDI03624.1"/>
    </source>
</evidence>
<accession>W6MA98</accession>
<proteinExistence type="predicted"/>
<name>W6MA98_9GAMM</name>
<keyword evidence="7" id="KW-1185">Reference proteome</keyword>
<dbReference type="OrthoDB" id="9803907at2"/>
<dbReference type="GO" id="GO:0046872">
    <property type="term" value="F:metal ion binding"/>
    <property type="evidence" value="ECO:0007669"/>
    <property type="project" value="InterPro"/>
</dbReference>
<dbReference type="PROSITE" id="PS50975">
    <property type="entry name" value="ATP_GRASP"/>
    <property type="match status" value="1"/>
</dbReference>
<protein>
    <recommendedName>
        <fullName evidence="5">ATP-grasp domain-containing protein</fullName>
    </recommendedName>
</protein>
<dbReference type="InterPro" id="IPR011226">
    <property type="entry name" value="ATP-grasp_fam"/>
</dbReference>
<dbReference type="RefSeq" id="WP_048674460.1">
    <property type="nucleotide sequence ID" value="NZ_CBTJ020000071.1"/>
</dbReference>
<dbReference type="Proteomes" id="UP000035760">
    <property type="component" value="Unassembled WGS sequence"/>
</dbReference>
<dbReference type="PANTHER" id="PTHR43585">
    <property type="entry name" value="FUMIPYRROLE BIOSYNTHESIS PROTEIN C"/>
    <property type="match status" value="1"/>
</dbReference>
<evidence type="ECO:0000313" key="7">
    <source>
        <dbReference type="Proteomes" id="UP000035760"/>
    </source>
</evidence>
<keyword evidence="1" id="KW-0436">Ligase</keyword>
<evidence type="ECO:0000256" key="3">
    <source>
        <dbReference type="ARBA" id="ARBA00022840"/>
    </source>
</evidence>
<comment type="caution">
    <text evidence="6">The sequence shown here is derived from an EMBL/GenBank/DDBJ whole genome shotgun (WGS) entry which is preliminary data.</text>
</comment>
<dbReference type="PANTHER" id="PTHR43585:SF2">
    <property type="entry name" value="ATP-GRASP ENZYME FSQD"/>
    <property type="match status" value="1"/>
</dbReference>
<gene>
    <name evidence="6" type="ORF">BN873_610021</name>
</gene>
<dbReference type="EMBL" id="CBTJ020000071">
    <property type="protein sequence ID" value="CDI03624.1"/>
    <property type="molecule type" value="Genomic_DNA"/>
</dbReference>
<dbReference type="InterPro" id="IPR052032">
    <property type="entry name" value="ATP-dep_AA_Ligase"/>
</dbReference>
<organism evidence="6 7">
    <name type="scientific">Candidatus Competibacter denitrificans Run_A_D11</name>
    <dbReference type="NCBI Taxonomy" id="1400863"/>
    <lineage>
        <taxon>Bacteria</taxon>
        <taxon>Pseudomonadati</taxon>
        <taxon>Pseudomonadota</taxon>
        <taxon>Gammaproteobacteria</taxon>
        <taxon>Candidatus Competibacteraceae</taxon>
        <taxon>Candidatus Competibacter</taxon>
    </lineage>
</organism>
<dbReference type="Gene3D" id="3.40.50.20">
    <property type="match status" value="1"/>
</dbReference>
<dbReference type="AlphaFoldDB" id="W6MA98"/>
<dbReference type="GO" id="GO:0005524">
    <property type="term" value="F:ATP binding"/>
    <property type="evidence" value="ECO:0007669"/>
    <property type="project" value="UniProtKB-UniRule"/>
</dbReference>
<reference evidence="6" key="1">
    <citation type="submission" date="2013-07" db="EMBL/GenBank/DDBJ databases">
        <authorList>
            <person name="McIlroy S."/>
        </authorList>
    </citation>
    <scope>NUCLEOTIDE SEQUENCE [LARGE SCALE GENOMIC DNA]</scope>
    <source>
        <strain evidence="6">Run_A_D11</strain>
    </source>
</reference>
<dbReference type="InterPro" id="IPR011761">
    <property type="entry name" value="ATP-grasp"/>
</dbReference>
<dbReference type="Gene3D" id="3.30.470.20">
    <property type="entry name" value="ATP-grasp fold, B domain"/>
    <property type="match status" value="1"/>
</dbReference>
<evidence type="ECO:0000256" key="2">
    <source>
        <dbReference type="ARBA" id="ARBA00022741"/>
    </source>
</evidence>
<evidence type="ECO:0000259" key="5">
    <source>
        <dbReference type="PROSITE" id="PS50975"/>
    </source>
</evidence>
<evidence type="ECO:0000256" key="4">
    <source>
        <dbReference type="PROSITE-ProRule" id="PRU00409"/>
    </source>
</evidence>
<evidence type="ECO:0000256" key="1">
    <source>
        <dbReference type="ARBA" id="ARBA00022598"/>
    </source>
</evidence>
<dbReference type="SUPFAM" id="SSF56059">
    <property type="entry name" value="Glutathione synthetase ATP-binding domain-like"/>
    <property type="match status" value="1"/>
</dbReference>
<reference evidence="6" key="2">
    <citation type="submission" date="2014-03" db="EMBL/GenBank/DDBJ databases">
        <title>Candidatus Competibacter-lineage genomes retrieved from metagenomes reveal functional metabolic diversity.</title>
        <authorList>
            <person name="McIlroy S.J."/>
            <person name="Albertsen M."/>
            <person name="Andresen E.K."/>
            <person name="Saunders A.M."/>
            <person name="Kristiansen R."/>
            <person name="Stokholm-Bjerregaard M."/>
            <person name="Nielsen K.L."/>
            <person name="Nielsen P.H."/>
        </authorList>
    </citation>
    <scope>NUCLEOTIDE SEQUENCE</scope>
    <source>
        <strain evidence="6">Run_A_D11</strain>
    </source>
</reference>
<dbReference type="Pfam" id="PF15632">
    <property type="entry name" value="ATPgrasp_Ter"/>
    <property type="match status" value="1"/>
</dbReference>
<keyword evidence="2 4" id="KW-0547">Nucleotide-binding</keyword>
<keyword evidence="3 4" id="KW-0067">ATP-binding</keyword>
<sequence length="347" mass="38154">MTERVLITRGLATVQAAIALIHEAMLSDEFHVGASYVTEQTPLRRTADSFYLEPSQATPDAYIEWLLALCRDERFRIVWPQNRWSLLIEQQARFAAAGVSLILPCPATETLAEIQDKARANARLATVGVPLPQTMLMTTGAEFNEALATLSASGRRTCVKPVRSIYGLGFRLIDDGKSPLERFLANDNFAISAAEFSRLLDASVGHPPFLAMEYLAGDERSIDCLAQDGRLVRAVVRRKPANSNWRWQVIENDPEAWGIAECAVAAFQLNGLINVQTRERIGADGTRQQCFLEVNPRMSGGIYLSCQAGLNLPYWMLRLLGGTVQAAAIPQPASGLKVAKIEQAVIL</sequence>
<dbReference type="STRING" id="1400863.BN873_610021"/>
<dbReference type="PIRSF" id="PIRSF029120">
    <property type="entry name" value="UCP029120"/>
    <property type="match status" value="1"/>
</dbReference>